<organism evidence="1">
    <name type="scientific">bioreactor metagenome</name>
    <dbReference type="NCBI Taxonomy" id="1076179"/>
    <lineage>
        <taxon>unclassified sequences</taxon>
        <taxon>metagenomes</taxon>
        <taxon>ecological metagenomes</taxon>
    </lineage>
</organism>
<name>A0A645CTL8_9ZZZZ</name>
<gene>
    <name evidence="1" type="ORF">SDC9_127255</name>
</gene>
<protein>
    <submittedName>
        <fullName evidence="1">Uncharacterized protein</fullName>
    </submittedName>
</protein>
<evidence type="ECO:0000313" key="1">
    <source>
        <dbReference type="EMBL" id="MPM80208.1"/>
    </source>
</evidence>
<accession>A0A645CTL8</accession>
<comment type="caution">
    <text evidence="1">The sequence shown here is derived from an EMBL/GenBank/DDBJ whole genome shotgun (WGS) entry which is preliminary data.</text>
</comment>
<dbReference type="AlphaFoldDB" id="A0A645CTL8"/>
<reference evidence="1" key="1">
    <citation type="submission" date="2019-08" db="EMBL/GenBank/DDBJ databases">
        <authorList>
            <person name="Kucharzyk K."/>
            <person name="Murdoch R.W."/>
            <person name="Higgins S."/>
            <person name="Loffler F."/>
        </authorList>
    </citation>
    <scope>NUCLEOTIDE SEQUENCE</scope>
</reference>
<proteinExistence type="predicted"/>
<dbReference type="EMBL" id="VSSQ01029896">
    <property type="protein sequence ID" value="MPM80208.1"/>
    <property type="molecule type" value="Genomic_DNA"/>
</dbReference>
<sequence length="165" mass="19112">MCIGYGSCWLCNFLGQFQTISVVTKNAVCFYGLKFFSAARAGFGYLLIRIGNWASIARLIASAFIAFRLTAAMWCKCFSALNTYFLNECSAFWFRIVFDQFQYSLFALARFNCNRFFYDDARSCFNNRRLTGITCRNNLLNYFRQVVNGDMNMQINGIHNRSFSK</sequence>